<organism evidence="2">
    <name type="scientific">Melampsora larici-populina (strain 98AG31 / pathotype 3-4-7)</name>
    <name type="common">Poplar leaf rust fungus</name>
    <dbReference type="NCBI Taxonomy" id="747676"/>
    <lineage>
        <taxon>Eukaryota</taxon>
        <taxon>Fungi</taxon>
        <taxon>Dikarya</taxon>
        <taxon>Basidiomycota</taxon>
        <taxon>Pucciniomycotina</taxon>
        <taxon>Pucciniomycetes</taxon>
        <taxon>Pucciniales</taxon>
        <taxon>Melampsoraceae</taxon>
        <taxon>Melampsora</taxon>
    </lineage>
</organism>
<dbReference type="HOGENOM" id="CLU_1938610_0_0_1"/>
<protein>
    <submittedName>
        <fullName evidence="1">Uncharacterized protein</fullName>
    </submittedName>
</protein>
<evidence type="ECO:0000313" key="1">
    <source>
        <dbReference type="EMBL" id="EGG12746.1"/>
    </source>
</evidence>
<dbReference type="VEuPathDB" id="FungiDB:MELLADRAFT_101262"/>
<dbReference type="EMBL" id="GL883090">
    <property type="protein sequence ID" value="EGG12746.1"/>
    <property type="molecule type" value="Genomic_DNA"/>
</dbReference>
<reference evidence="2" key="1">
    <citation type="journal article" date="2011" name="Proc. Natl. Acad. Sci. U.S.A.">
        <title>Obligate biotrophy features unraveled by the genomic analysis of rust fungi.</title>
        <authorList>
            <person name="Duplessis S."/>
            <person name="Cuomo C.A."/>
            <person name="Lin Y.-C."/>
            <person name="Aerts A."/>
            <person name="Tisserant E."/>
            <person name="Veneault-Fourrey C."/>
            <person name="Joly D.L."/>
            <person name="Hacquard S."/>
            <person name="Amselem J."/>
            <person name="Cantarel B.L."/>
            <person name="Chiu R."/>
            <person name="Coutinho P.M."/>
            <person name="Feau N."/>
            <person name="Field M."/>
            <person name="Frey P."/>
            <person name="Gelhaye E."/>
            <person name="Goldberg J."/>
            <person name="Grabherr M.G."/>
            <person name="Kodira C.D."/>
            <person name="Kohler A."/>
            <person name="Kuees U."/>
            <person name="Lindquist E.A."/>
            <person name="Lucas S.M."/>
            <person name="Mago R."/>
            <person name="Mauceli E."/>
            <person name="Morin E."/>
            <person name="Murat C."/>
            <person name="Pangilinan J.L."/>
            <person name="Park R."/>
            <person name="Pearson M."/>
            <person name="Quesneville H."/>
            <person name="Rouhier N."/>
            <person name="Sakthikumar S."/>
            <person name="Salamov A.A."/>
            <person name="Schmutz J."/>
            <person name="Selles B."/>
            <person name="Shapiro H."/>
            <person name="Tanguay P."/>
            <person name="Tuskan G.A."/>
            <person name="Henrissat B."/>
            <person name="Van de Peer Y."/>
            <person name="Rouze P."/>
            <person name="Ellis J.G."/>
            <person name="Dodds P.N."/>
            <person name="Schein J.E."/>
            <person name="Zhong S."/>
            <person name="Hamelin R.C."/>
            <person name="Grigoriev I.V."/>
            <person name="Szabo L.J."/>
            <person name="Martin F."/>
        </authorList>
    </citation>
    <scope>NUCLEOTIDE SEQUENCE [LARGE SCALE GENOMIC DNA]</scope>
    <source>
        <strain evidence="2">98AG31 / pathotype 3-4-7</strain>
    </source>
</reference>
<dbReference type="KEGG" id="mlr:MELLADRAFT_101262"/>
<dbReference type="RefSeq" id="XP_007403684.1">
    <property type="nucleotide sequence ID" value="XM_007403622.1"/>
</dbReference>
<keyword evidence="2" id="KW-1185">Reference proteome</keyword>
<dbReference type="AlphaFoldDB" id="F4R458"/>
<accession>F4R458</accession>
<dbReference type="InParanoid" id="F4R458"/>
<gene>
    <name evidence="1" type="ORF">MELLADRAFT_101262</name>
</gene>
<name>F4R458_MELLP</name>
<dbReference type="GeneID" id="18921319"/>
<proteinExistence type="predicted"/>
<evidence type="ECO:0000313" key="2">
    <source>
        <dbReference type="Proteomes" id="UP000001072"/>
    </source>
</evidence>
<dbReference type="OrthoDB" id="10518463at2759"/>
<dbReference type="Proteomes" id="UP000001072">
    <property type="component" value="Unassembled WGS sequence"/>
</dbReference>
<sequence>MVALRLLKFTFVLTAFSYVAIGGLSVDKLIKVDCMETHFAESEIFSEPEFPGEEALVRQREKLTHRPFKIGVMAPEVCAASSEKKKMIQVKKKHPFKSHESNKKASHPGSLLKEDIVFKKSTLNPNIVLS</sequence>